<dbReference type="GO" id="GO:0006508">
    <property type="term" value="P:proteolysis"/>
    <property type="evidence" value="ECO:0007669"/>
    <property type="project" value="UniProtKB-KW"/>
</dbReference>
<dbReference type="Proteomes" id="UP000559256">
    <property type="component" value="Unassembled WGS sequence"/>
</dbReference>
<dbReference type="EMBL" id="JAACJM010000075">
    <property type="protein sequence ID" value="KAF5350308.1"/>
    <property type="molecule type" value="Genomic_DNA"/>
</dbReference>
<dbReference type="InterPro" id="IPR003653">
    <property type="entry name" value="Peptidase_C48_C"/>
</dbReference>
<gene>
    <name evidence="6" type="ORF">D9758_012823</name>
</gene>
<dbReference type="OrthoDB" id="3236755at2759"/>
<evidence type="ECO:0000256" key="2">
    <source>
        <dbReference type="ARBA" id="ARBA00022670"/>
    </source>
</evidence>
<proteinExistence type="inferred from homology"/>
<dbReference type="PROSITE" id="PS50600">
    <property type="entry name" value="ULP_PROTEASE"/>
    <property type="match status" value="1"/>
</dbReference>
<name>A0A8H5FVI7_9AGAR</name>
<dbReference type="GO" id="GO:0008234">
    <property type="term" value="F:cysteine-type peptidase activity"/>
    <property type="evidence" value="ECO:0007669"/>
    <property type="project" value="InterPro"/>
</dbReference>
<reference evidence="6 7" key="1">
    <citation type="journal article" date="2020" name="ISME J.">
        <title>Uncovering the hidden diversity of litter-decomposition mechanisms in mushroom-forming fungi.</title>
        <authorList>
            <person name="Floudas D."/>
            <person name="Bentzer J."/>
            <person name="Ahren D."/>
            <person name="Johansson T."/>
            <person name="Persson P."/>
            <person name="Tunlid A."/>
        </authorList>
    </citation>
    <scope>NUCLEOTIDE SEQUENCE [LARGE SCALE GENOMIC DNA]</scope>
    <source>
        <strain evidence="6 7">CBS 291.85</strain>
    </source>
</reference>
<dbReference type="InterPro" id="IPR038765">
    <property type="entry name" value="Papain-like_cys_pep_sf"/>
</dbReference>
<feature type="domain" description="Ubiquitin-like protease family profile" evidence="5">
    <location>
        <begin position="175"/>
        <end position="350"/>
    </location>
</feature>
<comment type="caution">
    <text evidence="6">The sequence shown here is derived from an EMBL/GenBank/DDBJ whole genome shotgun (WGS) entry which is preliminary data.</text>
</comment>
<evidence type="ECO:0000313" key="7">
    <source>
        <dbReference type="Proteomes" id="UP000559256"/>
    </source>
</evidence>
<dbReference type="SUPFAM" id="SSF54001">
    <property type="entry name" value="Cysteine proteinases"/>
    <property type="match status" value="1"/>
</dbReference>
<sequence>MEPTHGTIELADDTSNGQDALAIPTEFLSILLPPLNCSVIDLVNFAIPTVDNPDTPVLNSSHFISATTQFNTPSNVKILRSQPVPSLAEIHALIPLVPGAIAQGQCCLMWPMESTLRLTPVPPQMNLPVWVLQYWETVHELWLHKKTWTMVQDWLEKKGWYASIYSTLSPVHWSQHLPNESGSTLDLVKFLSDSWLSDVQVTQMVAHLHSQKMDDQIWLMNNYWSNKLVVGYCKQERVLMKTGDALRGGSIQALAFPVFIRLGASAPELPSVEAPGNHWVAVVVDIAGQSIMYGDSLNHPAPNKLISAIRWWLSDWGTLSNDFGINDLPCGKQTDSESCGLYAINTLASYVTPIEISPFDKSFTPHRVHYGTFQKLVKYFNDIVSQCFYSQKRYRVVLILLKDPDLKLPVQQAIIPTTAPTTSQNTTIHPFFAPRTTASRKSSTKRKKEGMVNIRVKIRMIAENDERSDDDDADDDGSGDEDSGDDSEGNAPGKEILLLPAMERSGSAPQKAILNKLLQRCRYSNNPLTRSQYKCVGEGCNKVHANQNLQRALKHAIKCPSLPADLKVEVERIMVDKVPSSMVEKIQSTQTHAPIANAPITKNGTLDGHVQLGKKDRLRKRKAVLDLGVTKLFCVGNFAGLTADLPV</sequence>
<evidence type="ECO:0000259" key="5">
    <source>
        <dbReference type="PROSITE" id="PS50600"/>
    </source>
</evidence>
<feature type="compositionally biased region" description="Acidic residues" evidence="4">
    <location>
        <begin position="466"/>
        <end position="488"/>
    </location>
</feature>
<accession>A0A8H5FVI7</accession>
<evidence type="ECO:0000256" key="1">
    <source>
        <dbReference type="ARBA" id="ARBA00005234"/>
    </source>
</evidence>
<evidence type="ECO:0000256" key="4">
    <source>
        <dbReference type="SAM" id="MobiDB-lite"/>
    </source>
</evidence>
<keyword evidence="7" id="KW-1185">Reference proteome</keyword>
<feature type="region of interest" description="Disordered" evidence="4">
    <location>
        <begin position="420"/>
        <end position="493"/>
    </location>
</feature>
<keyword evidence="3" id="KW-0378">Hydrolase</keyword>
<keyword evidence="2" id="KW-0645">Protease</keyword>
<evidence type="ECO:0000313" key="6">
    <source>
        <dbReference type="EMBL" id="KAF5350308.1"/>
    </source>
</evidence>
<dbReference type="GO" id="GO:0019783">
    <property type="term" value="F:ubiquitin-like protein peptidase activity"/>
    <property type="evidence" value="ECO:0007669"/>
    <property type="project" value="UniProtKB-ARBA"/>
</dbReference>
<dbReference type="AlphaFoldDB" id="A0A8H5FVI7"/>
<evidence type="ECO:0000256" key="3">
    <source>
        <dbReference type="ARBA" id="ARBA00022801"/>
    </source>
</evidence>
<organism evidence="6 7">
    <name type="scientific">Tetrapyrgos nigripes</name>
    <dbReference type="NCBI Taxonomy" id="182062"/>
    <lineage>
        <taxon>Eukaryota</taxon>
        <taxon>Fungi</taxon>
        <taxon>Dikarya</taxon>
        <taxon>Basidiomycota</taxon>
        <taxon>Agaricomycotina</taxon>
        <taxon>Agaricomycetes</taxon>
        <taxon>Agaricomycetidae</taxon>
        <taxon>Agaricales</taxon>
        <taxon>Marasmiineae</taxon>
        <taxon>Marasmiaceae</taxon>
        <taxon>Tetrapyrgos</taxon>
    </lineage>
</organism>
<protein>
    <recommendedName>
        <fullName evidence="5">Ubiquitin-like protease family profile domain-containing protein</fullName>
    </recommendedName>
</protein>
<comment type="similarity">
    <text evidence="1">Belongs to the peptidase C48 family.</text>
</comment>
<dbReference type="Gene3D" id="3.40.395.10">
    <property type="entry name" value="Adenoviral Proteinase, Chain A"/>
    <property type="match status" value="1"/>
</dbReference>